<feature type="transmembrane region" description="Helical" evidence="1">
    <location>
        <begin position="43"/>
        <end position="65"/>
    </location>
</feature>
<name>A0A372DL99_9GAMM</name>
<dbReference type="InterPro" id="IPR006311">
    <property type="entry name" value="TAT_signal"/>
</dbReference>
<dbReference type="PROSITE" id="PS51318">
    <property type="entry name" value="TAT"/>
    <property type="match status" value="1"/>
</dbReference>
<evidence type="ECO:0000313" key="3">
    <source>
        <dbReference type="Proteomes" id="UP000262917"/>
    </source>
</evidence>
<dbReference type="Proteomes" id="UP000262917">
    <property type="component" value="Unassembled WGS sequence"/>
</dbReference>
<reference evidence="2 3" key="1">
    <citation type="submission" date="2018-08" db="EMBL/GenBank/DDBJ databases">
        <title>Lysobacter weifangensis sp. nov., a new member of the family 'Xanthomonadaceae', isolated from soil in a farmland.</title>
        <authorList>
            <person name="Zhao H."/>
        </authorList>
    </citation>
    <scope>NUCLEOTIDE SEQUENCE [LARGE SCALE GENOMIC DNA]</scope>
    <source>
        <strain evidence="2 3">WF-2</strain>
    </source>
</reference>
<dbReference type="RefSeq" id="WP_117202757.1">
    <property type="nucleotide sequence ID" value="NZ_JBHTBK010000003.1"/>
</dbReference>
<dbReference type="EMBL" id="QVPD01000007">
    <property type="protein sequence ID" value="RFP60355.1"/>
    <property type="molecule type" value="Genomic_DNA"/>
</dbReference>
<keyword evidence="1" id="KW-1133">Transmembrane helix</keyword>
<dbReference type="OrthoDB" id="5976194at2"/>
<comment type="caution">
    <text evidence="2">The sequence shown here is derived from an EMBL/GenBank/DDBJ whole genome shotgun (WGS) entry which is preliminary data.</text>
</comment>
<sequence>MDAELQARRRKLIAAVGAILAAAGVALAAYASHAATGAAQAPLQQAALFAFAHGVALAALAPLAVRWLAQVALGLLLLGVLLFSGGLLAAHAIGAPTTLVPYGGGLMIAGWLLHAFQQFRR</sequence>
<feature type="transmembrane region" description="Helical" evidence="1">
    <location>
        <begin position="72"/>
        <end position="93"/>
    </location>
</feature>
<keyword evidence="1" id="KW-0812">Transmembrane</keyword>
<evidence type="ECO:0000256" key="1">
    <source>
        <dbReference type="SAM" id="Phobius"/>
    </source>
</evidence>
<keyword evidence="1" id="KW-0472">Membrane</keyword>
<proteinExistence type="predicted"/>
<feature type="transmembrane region" description="Helical" evidence="1">
    <location>
        <begin position="12"/>
        <end position="31"/>
    </location>
</feature>
<feature type="transmembrane region" description="Helical" evidence="1">
    <location>
        <begin position="99"/>
        <end position="116"/>
    </location>
</feature>
<keyword evidence="3" id="KW-1185">Reference proteome</keyword>
<accession>A0A372DL99</accession>
<organism evidence="2 3">
    <name type="scientific">Cognatiluteimonas weifangensis</name>
    <dbReference type="NCBI Taxonomy" id="2303539"/>
    <lineage>
        <taxon>Bacteria</taxon>
        <taxon>Pseudomonadati</taxon>
        <taxon>Pseudomonadota</taxon>
        <taxon>Gammaproteobacteria</taxon>
        <taxon>Lysobacterales</taxon>
        <taxon>Lysobacteraceae</taxon>
        <taxon>Cognatiluteimonas</taxon>
    </lineage>
</organism>
<gene>
    <name evidence="2" type="ORF">D0Y53_08310</name>
</gene>
<evidence type="ECO:0000313" key="2">
    <source>
        <dbReference type="EMBL" id="RFP60355.1"/>
    </source>
</evidence>
<dbReference type="AlphaFoldDB" id="A0A372DL99"/>
<protein>
    <submittedName>
        <fullName evidence="2">DUF423 domain-containing protein</fullName>
    </submittedName>
</protein>